<evidence type="ECO:0000313" key="1">
    <source>
        <dbReference type="EMBL" id="MPC24852.1"/>
    </source>
</evidence>
<evidence type="ECO:0000313" key="2">
    <source>
        <dbReference type="Proteomes" id="UP000324222"/>
    </source>
</evidence>
<reference evidence="1 2" key="1">
    <citation type="submission" date="2019-05" db="EMBL/GenBank/DDBJ databases">
        <title>Another draft genome of Portunus trituberculatus and its Hox gene families provides insights of decapod evolution.</title>
        <authorList>
            <person name="Jeong J.-H."/>
            <person name="Song I."/>
            <person name="Kim S."/>
            <person name="Choi T."/>
            <person name="Kim D."/>
            <person name="Ryu S."/>
            <person name="Kim W."/>
        </authorList>
    </citation>
    <scope>NUCLEOTIDE SEQUENCE [LARGE SCALE GENOMIC DNA]</scope>
    <source>
        <tissue evidence="1">Muscle</tissue>
    </source>
</reference>
<accession>A0A5B7DT78</accession>
<keyword evidence="2" id="KW-1185">Reference proteome</keyword>
<dbReference type="OrthoDB" id="6334203at2759"/>
<protein>
    <submittedName>
        <fullName evidence="1">Uncharacterized protein</fullName>
    </submittedName>
</protein>
<sequence>MTGYQRAHLTGRVGTSEYRGATLTLTHPAPTTTNTTTSNTGSGIADVETCPNFETPFHTISTCRGVSEVIHDGSCDNQITWSKGVVGHPAGVAGRVGNGEGMGRVEVETPTRLSRVGTVGELREGVSSVECCHRKRLEG</sequence>
<dbReference type="AlphaFoldDB" id="A0A5B7DT78"/>
<name>A0A5B7DT78_PORTR</name>
<comment type="caution">
    <text evidence="1">The sequence shown here is derived from an EMBL/GenBank/DDBJ whole genome shotgun (WGS) entry which is preliminary data.</text>
</comment>
<proteinExistence type="predicted"/>
<dbReference type="Proteomes" id="UP000324222">
    <property type="component" value="Unassembled WGS sequence"/>
</dbReference>
<gene>
    <name evidence="1" type="ORF">E2C01_017947</name>
</gene>
<organism evidence="1 2">
    <name type="scientific">Portunus trituberculatus</name>
    <name type="common">Swimming crab</name>
    <name type="synonym">Neptunus trituberculatus</name>
    <dbReference type="NCBI Taxonomy" id="210409"/>
    <lineage>
        <taxon>Eukaryota</taxon>
        <taxon>Metazoa</taxon>
        <taxon>Ecdysozoa</taxon>
        <taxon>Arthropoda</taxon>
        <taxon>Crustacea</taxon>
        <taxon>Multicrustacea</taxon>
        <taxon>Malacostraca</taxon>
        <taxon>Eumalacostraca</taxon>
        <taxon>Eucarida</taxon>
        <taxon>Decapoda</taxon>
        <taxon>Pleocyemata</taxon>
        <taxon>Brachyura</taxon>
        <taxon>Eubrachyura</taxon>
        <taxon>Portunoidea</taxon>
        <taxon>Portunidae</taxon>
        <taxon>Portuninae</taxon>
        <taxon>Portunus</taxon>
    </lineage>
</organism>
<dbReference type="EMBL" id="VSRR010001383">
    <property type="protein sequence ID" value="MPC24852.1"/>
    <property type="molecule type" value="Genomic_DNA"/>
</dbReference>